<name>S7XHQ9_SPRLO</name>
<dbReference type="Proteomes" id="UP000014978">
    <property type="component" value="Unassembled WGS sequence"/>
</dbReference>
<feature type="domain" description="Ribosomal RNA adenine methylase transferase N-terminal" evidence="10">
    <location>
        <begin position="20"/>
        <end position="188"/>
    </location>
</feature>
<comment type="function">
    <text evidence="1">Specifically dimethylates two adjacent adenosines in the loop of a conserved hairpin near the 3'-end of 18S rRNA in the 40S particle.</text>
</comment>
<feature type="binding site" evidence="8">
    <location>
        <position position="40"/>
    </location>
    <ligand>
        <name>S-adenosyl-L-methionine</name>
        <dbReference type="ChEBI" id="CHEBI:59789"/>
    </ligand>
</feature>
<dbReference type="SMART" id="SM00650">
    <property type="entry name" value="rADc"/>
    <property type="match status" value="1"/>
</dbReference>
<dbReference type="InterPro" id="IPR020598">
    <property type="entry name" value="rRNA_Ade_methylase_Trfase_N"/>
</dbReference>
<evidence type="ECO:0000256" key="1">
    <source>
        <dbReference type="ARBA" id="ARBA00002977"/>
    </source>
</evidence>
<evidence type="ECO:0000313" key="11">
    <source>
        <dbReference type="EMBL" id="EPR78579.1"/>
    </source>
</evidence>
<feature type="binding site" evidence="8">
    <location>
        <position position="61"/>
    </location>
    <ligand>
        <name>S-adenosyl-L-methionine</name>
        <dbReference type="ChEBI" id="CHEBI:59789"/>
    </ligand>
</feature>
<gene>
    <name evidence="11" type="ORF">SLOPH_276</name>
</gene>
<evidence type="ECO:0000313" key="12">
    <source>
        <dbReference type="Proteomes" id="UP000014978"/>
    </source>
</evidence>
<evidence type="ECO:0000256" key="7">
    <source>
        <dbReference type="ARBA" id="ARBA00049478"/>
    </source>
</evidence>
<evidence type="ECO:0000256" key="2">
    <source>
        <dbReference type="ARBA" id="ARBA00022552"/>
    </source>
</evidence>
<dbReference type="InterPro" id="IPR020596">
    <property type="entry name" value="rRNA_Ade_Mease_Trfase_CS"/>
</dbReference>
<dbReference type="HOGENOM" id="CLU_041220_0_2_1"/>
<sequence length="269" mass="31002">MSSLVFKKSLGQHILKNPGIIDSIVNKSNIEPTDTILEIGAGTGNLTLKLLEKAKKVICYEKDERLASELIKRVSLQPKLYSKLKLIVGDALKAEFPHFDMCISNIPYQISSPLIFKLLKYNFRSCVLLVQYEFAQRLVAKPGSSDYSRISVSVQLLAKVENVLKVSKKNFNPPPKVDSSVIKIKPRFSKPQINVKEFENMVSKCFLRKNKTLRSVFNTETDKERRQKIENILVKIKYDKKRSQKMCVEEFLELLLEFKKEKIDFIKKN</sequence>
<dbReference type="EMBL" id="ATCN01000695">
    <property type="protein sequence ID" value="EPR78579.1"/>
    <property type="molecule type" value="Genomic_DNA"/>
</dbReference>
<dbReference type="PROSITE" id="PS51689">
    <property type="entry name" value="SAM_RNA_A_N6_MT"/>
    <property type="match status" value="1"/>
</dbReference>
<keyword evidence="4 8" id="KW-0808">Transferase</keyword>
<evidence type="ECO:0000256" key="5">
    <source>
        <dbReference type="ARBA" id="ARBA00022691"/>
    </source>
</evidence>
<dbReference type="FunFam" id="3.40.50.150:FF:000081">
    <property type="entry name" value="rRNA adenine N(6)-methyltransferase"/>
    <property type="match status" value="1"/>
</dbReference>
<reference evidence="12" key="1">
    <citation type="journal article" date="2013" name="PLoS Genet.">
        <title>The genome of Spraguea lophii and the basis of host-microsporidian interactions.</title>
        <authorList>
            <person name="Campbell S.E."/>
            <person name="Williams T.A."/>
            <person name="Yousuf A."/>
            <person name="Soanes D.M."/>
            <person name="Paszkiewicz K.H."/>
            <person name="Williams B.A.P."/>
        </authorList>
    </citation>
    <scope>NUCLEOTIDE SEQUENCE [LARGE SCALE GENOMIC DNA]</scope>
    <source>
        <strain evidence="12">42_110</strain>
    </source>
</reference>
<evidence type="ECO:0000256" key="9">
    <source>
        <dbReference type="RuleBase" id="RU362106"/>
    </source>
</evidence>
<keyword evidence="5 8" id="KW-0949">S-adenosyl-L-methionine</keyword>
<dbReference type="PANTHER" id="PTHR11727:SF7">
    <property type="entry name" value="DIMETHYLADENOSINE TRANSFERASE-RELATED"/>
    <property type="match status" value="1"/>
</dbReference>
<evidence type="ECO:0000256" key="8">
    <source>
        <dbReference type="PROSITE-ProRule" id="PRU01026"/>
    </source>
</evidence>
<dbReference type="STRING" id="1358809.S7XHQ9"/>
<dbReference type="VEuPathDB" id="MicrosporidiaDB:SLOPH_276"/>
<dbReference type="Gene3D" id="3.40.50.150">
    <property type="entry name" value="Vaccinia Virus protein VP39"/>
    <property type="match status" value="1"/>
</dbReference>
<dbReference type="GO" id="GO:0052909">
    <property type="term" value="F:18S rRNA (adenine(1779)-N(6)/adenine(1780)-N(6))-dimethyltransferase activity"/>
    <property type="evidence" value="ECO:0007669"/>
    <property type="project" value="UniProtKB-EC"/>
</dbReference>
<keyword evidence="3 8" id="KW-0489">Methyltransferase</keyword>
<feature type="binding site" evidence="8">
    <location>
        <position position="13"/>
    </location>
    <ligand>
        <name>S-adenosyl-L-methionine</name>
        <dbReference type="ChEBI" id="CHEBI:59789"/>
    </ligand>
</feature>
<evidence type="ECO:0000256" key="6">
    <source>
        <dbReference type="ARBA" id="ARBA00022884"/>
    </source>
</evidence>
<keyword evidence="12" id="KW-1185">Reference proteome</keyword>
<dbReference type="CDD" id="cd02440">
    <property type="entry name" value="AdoMet_MTases"/>
    <property type="match status" value="1"/>
</dbReference>
<dbReference type="SUPFAM" id="SSF53335">
    <property type="entry name" value="S-adenosyl-L-methionine-dependent methyltransferases"/>
    <property type="match status" value="1"/>
</dbReference>
<dbReference type="GO" id="GO:0003723">
    <property type="term" value="F:RNA binding"/>
    <property type="evidence" value="ECO:0007669"/>
    <property type="project" value="UniProtKB-UniRule"/>
</dbReference>
<keyword evidence="6 8" id="KW-0694">RNA-binding</keyword>
<dbReference type="Pfam" id="PF00398">
    <property type="entry name" value="RrnaAD"/>
    <property type="match status" value="1"/>
</dbReference>
<dbReference type="Gene3D" id="1.10.8.480">
    <property type="match status" value="2"/>
</dbReference>
<evidence type="ECO:0000256" key="4">
    <source>
        <dbReference type="ARBA" id="ARBA00022679"/>
    </source>
</evidence>
<comment type="similarity">
    <text evidence="8 9">Belongs to the class I-like SAM-binding methyltransferase superfamily. rRNA adenine N(6)-methyltransferase family.</text>
</comment>
<comment type="caution">
    <text evidence="11">The sequence shown here is derived from an EMBL/GenBank/DDBJ whole genome shotgun (WGS) entry which is preliminary data.</text>
</comment>
<dbReference type="PANTHER" id="PTHR11727">
    <property type="entry name" value="DIMETHYLADENOSINE TRANSFERASE"/>
    <property type="match status" value="1"/>
</dbReference>
<dbReference type="FunCoup" id="S7XHQ9">
    <property type="interactions" value="157"/>
</dbReference>
<comment type="catalytic activity">
    <reaction evidence="7">
        <text>adenosine(1779)/adenosine(1780) in 18S rRNA + 4 S-adenosyl-L-methionine = N(6)-dimethyladenosine(1779)/N(6)-dimethyladenosine(1780) in 18S rRNA + 4 S-adenosyl-L-homocysteine + 4 H(+)</text>
        <dbReference type="Rhea" id="RHEA:42780"/>
        <dbReference type="Rhea" id="RHEA-COMP:10234"/>
        <dbReference type="Rhea" id="RHEA-COMP:10236"/>
        <dbReference type="ChEBI" id="CHEBI:15378"/>
        <dbReference type="ChEBI" id="CHEBI:57856"/>
        <dbReference type="ChEBI" id="CHEBI:59789"/>
        <dbReference type="ChEBI" id="CHEBI:74411"/>
        <dbReference type="ChEBI" id="CHEBI:74493"/>
        <dbReference type="EC" id="2.1.1.183"/>
    </reaction>
</comment>
<keyword evidence="2 9" id="KW-0698">rRNA processing</keyword>
<dbReference type="InParanoid" id="S7XHQ9"/>
<proteinExistence type="inferred from homology"/>
<evidence type="ECO:0000259" key="10">
    <source>
        <dbReference type="SMART" id="SM00650"/>
    </source>
</evidence>
<dbReference type="InterPro" id="IPR001737">
    <property type="entry name" value="KsgA/Erm"/>
</dbReference>
<organism evidence="11 12">
    <name type="scientific">Spraguea lophii (strain 42_110)</name>
    <name type="common">Microsporidian parasite</name>
    <dbReference type="NCBI Taxonomy" id="1358809"/>
    <lineage>
        <taxon>Eukaryota</taxon>
        <taxon>Fungi</taxon>
        <taxon>Fungi incertae sedis</taxon>
        <taxon>Microsporidia</taxon>
        <taxon>Spragueidae</taxon>
        <taxon>Spraguea</taxon>
    </lineage>
</organism>
<dbReference type="PROSITE" id="PS01131">
    <property type="entry name" value="RRNA_A_DIMETH"/>
    <property type="match status" value="1"/>
</dbReference>
<feature type="binding site" evidence="8">
    <location>
        <position position="90"/>
    </location>
    <ligand>
        <name>S-adenosyl-L-methionine</name>
        <dbReference type="ChEBI" id="CHEBI:59789"/>
    </ligand>
</feature>
<dbReference type="NCBIfam" id="TIGR00755">
    <property type="entry name" value="ksgA"/>
    <property type="match status" value="1"/>
</dbReference>
<dbReference type="HAMAP" id="MF_00607">
    <property type="entry name" value="16SrRNA_methyltr_A"/>
    <property type="match status" value="1"/>
</dbReference>
<feature type="binding site" evidence="8">
    <location>
        <position position="105"/>
    </location>
    <ligand>
        <name>S-adenosyl-L-methionine</name>
        <dbReference type="ChEBI" id="CHEBI:59789"/>
    </ligand>
</feature>
<protein>
    <recommendedName>
        <fullName evidence="9">rRNA adenine N(6)-methyltransferase</fullName>
        <ecNumber evidence="9">2.1.1.-</ecNumber>
    </recommendedName>
</protein>
<dbReference type="OMA" id="GMFQKEV"/>
<dbReference type="InterPro" id="IPR011530">
    <property type="entry name" value="rRNA_adenine_dimethylase"/>
</dbReference>
<evidence type="ECO:0000256" key="3">
    <source>
        <dbReference type="ARBA" id="ARBA00022603"/>
    </source>
</evidence>
<dbReference type="EC" id="2.1.1.-" evidence="9"/>
<dbReference type="OrthoDB" id="74991at2759"/>
<feature type="binding site" evidence="8">
    <location>
        <position position="15"/>
    </location>
    <ligand>
        <name>S-adenosyl-L-methionine</name>
        <dbReference type="ChEBI" id="CHEBI:59789"/>
    </ligand>
</feature>
<accession>S7XHQ9</accession>
<dbReference type="InterPro" id="IPR029063">
    <property type="entry name" value="SAM-dependent_MTases_sf"/>
</dbReference>
<dbReference type="AlphaFoldDB" id="S7XHQ9"/>